<protein>
    <submittedName>
        <fullName evidence="2">NAD(P)H-binding protein</fullName>
    </submittedName>
</protein>
<name>A0A6C0FRN9_9BACL</name>
<reference evidence="2 3" key="1">
    <citation type="submission" date="2020-01" db="EMBL/GenBank/DDBJ databases">
        <title>Paenibacillus sp. nov., isolated from tomato rhizosphere.</title>
        <authorList>
            <person name="Weon H.-Y."/>
            <person name="Lee S.A."/>
        </authorList>
    </citation>
    <scope>NUCLEOTIDE SEQUENCE [LARGE SCALE GENOMIC DNA]</scope>
    <source>
        <strain evidence="2 3">12200R-189</strain>
    </source>
</reference>
<feature type="domain" description="NAD(P)-binding" evidence="1">
    <location>
        <begin position="13"/>
        <end position="164"/>
    </location>
</feature>
<dbReference type="SUPFAM" id="SSF51735">
    <property type="entry name" value="NAD(P)-binding Rossmann-fold domains"/>
    <property type="match status" value="1"/>
</dbReference>
<evidence type="ECO:0000259" key="1">
    <source>
        <dbReference type="Pfam" id="PF13460"/>
    </source>
</evidence>
<dbReference type="InterPro" id="IPR016040">
    <property type="entry name" value="NAD(P)-bd_dom"/>
</dbReference>
<evidence type="ECO:0000313" key="3">
    <source>
        <dbReference type="Proteomes" id="UP000476064"/>
    </source>
</evidence>
<dbReference type="Gene3D" id="3.40.50.720">
    <property type="entry name" value="NAD(P)-binding Rossmann-like Domain"/>
    <property type="match status" value="1"/>
</dbReference>
<keyword evidence="3" id="KW-1185">Reference proteome</keyword>
<dbReference type="KEGG" id="plyc:GXP70_01295"/>
<dbReference type="PANTHER" id="PTHR14097">
    <property type="entry name" value="OXIDOREDUCTASE HTATIP2"/>
    <property type="match status" value="1"/>
</dbReference>
<dbReference type="RefSeq" id="WP_162354812.1">
    <property type="nucleotide sequence ID" value="NZ_CP048209.1"/>
</dbReference>
<dbReference type="Pfam" id="PF13460">
    <property type="entry name" value="NAD_binding_10"/>
    <property type="match status" value="1"/>
</dbReference>
<dbReference type="PANTHER" id="PTHR14097:SF7">
    <property type="entry name" value="OXIDOREDUCTASE HTATIP2"/>
    <property type="match status" value="1"/>
</dbReference>
<dbReference type="AlphaFoldDB" id="A0A6C0FRN9"/>
<proteinExistence type="predicted"/>
<gene>
    <name evidence="2" type="ORF">GXP70_01295</name>
</gene>
<dbReference type="Proteomes" id="UP000476064">
    <property type="component" value="Chromosome"/>
</dbReference>
<sequence length="241" mass="26470">MPQAEGYSAVLAGATGLVGFQLLKQLLQEDRCRSLTVLARRPLPQLPGLEMPRDKLHVITADFDRMDEALNDIQADVVFCALGTTIKKAKSQEAFRQVDLGYPVALGEWAKAHGASKMIIVSAMGANEKSAVFYNRVKGEAEAALRVIGLPELHIVRPSLLLGKREEFRLGEKIAVLLGPALSLLMQGPLRGYRPVHAEDVAAFMRNIASVPQETLAPYVRIYENDTITTSRRKTRHQSAG</sequence>
<dbReference type="InterPro" id="IPR036291">
    <property type="entry name" value="NAD(P)-bd_dom_sf"/>
</dbReference>
<organism evidence="2 3">
    <name type="scientific">Paenibacillus lycopersici</name>
    <dbReference type="NCBI Taxonomy" id="2704462"/>
    <lineage>
        <taxon>Bacteria</taxon>
        <taxon>Bacillati</taxon>
        <taxon>Bacillota</taxon>
        <taxon>Bacilli</taxon>
        <taxon>Bacillales</taxon>
        <taxon>Paenibacillaceae</taxon>
        <taxon>Paenibacillus</taxon>
    </lineage>
</organism>
<accession>A0A6C0FRN9</accession>
<dbReference type="EMBL" id="CP048209">
    <property type="protein sequence ID" value="QHT58742.1"/>
    <property type="molecule type" value="Genomic_DNA"/>
</dbReference>
<evidence type="ECO:0000313" key="2">
    <source>
        <dbReference type="EMBL" id="QHT58742.1"/>
    </source>
</evidence>